<keyword evidence="3" id="KW-1185">Reference proteome</keyword>
<feature type="region of interest" description="Disordered" evidence="1">
    <location>
        <begin position="241"/>
        <end position="276"/>
    </location>
</feature>
<evidence type="ECO:0000313" key="4">
    <source>
        <dbReference type="WBParaSite" id="HPBE_0001834601-mRNA-1"/>
    </source>
</evidence>
<dbReference type="Gene3D" id="3.30.420.10">
    <property type="entry name" value="Ribonuclease H-like superfamily/Ribonuclease H"/>
    <property type="match status" value="1"/>
</dbReference>
<dbReference type="PANTHER" id="PTHR31362">
    <property type="entry name" value="GLYCOSYLTRANSFERASE STELLO1-RELATED"/>
    <property type="match status" value="1"/>
</dbReference>
<name>A0A3P8BYE4_HELPZ</name>
<reference evidence="2 3" key="1">
    <citation type="submission" date="2018-11" db="EMBL/GenBank/DDBJ databases">
        <authorList>
            <consortium name="Pathogen Informatics"/>
        </authorList>
    </citation>
    <scope>NUCLEOTIDE SEQUENCE [LARGE SCALE GENOMIC DNA]</scope>
</reference>
<reference evidence="4" key="2">
    <citation type="submission" date="2019-09" db="UniProtKB">
        <authorList>
            <consortium name="WormBaseParasite"/>
        </authorList>
    </citation>
    <scope>IDENTIFICATION</scope>
</reference>
<dbReference type="InterPro" id="IPR005049">
    <property type="entry name" value="STL-like"/>
</dbReference>
<sequence>MNYFSDVYLKSGKLVDFLNQWQCKDKQISKCAISLALEFSRKKFWNKRDVDLIKQWIEDLKQIGYKFPSSNNHPSNYSVVDEGSRNVNCRRAAVDFSSIPTNEMDKSSHSKLKAFDGLSDWCATADFRVGFPKVLKAFNYIHLSTSEMTRGYYAYYCLAKAKELRLQGTTGYFVMADDATFNFWNEVNLSAVFHPRGLGHNGSRSLKAAKTVVKLFEEKYKNDTAAQRIWKQFHNGSLSPLTPQEVSRRSDYRNSNALRSVWPPQREGPPTQGKSNVHLKKDPLDCFWDSEEMLHCELLPQTHTVTAVVYIAQLQKLCSGKVS</sequence>
<dbReference type="InterPro" id="IPR001888">
    <property type="entry name" value="Transposase_1"/>
</dbReference>
<evidence type="ECO:0000313" key="3">
    <source>
        <dbReference type="Proteomes" id="UP000050761"/>
    </source>
</evidence>
<evidence type="ECO:0000313" key="2">
    <source>
        <dbReference type="EMBL" id="VDP11215.1"/>
    </source>
</evidence>
<proteinExistence type="predicted"/>
<evidence type="ECO:0000256" key="1">
    <source>
        <dbReference type="SAM" id="MobiDB-lite"/>
    </source>
</evidence>
<accession>A0A3P8BYE4</accession>
<dbReference type="OrthoDB" id="5948173at2759"/>
<gene>
    <name evidence="2" type="ORF">HPBE_LOCUS18345</name>
</gene>
<dbReference type="WBParaSite" id="HPBE_0001834601-mRNA-1">
    <property type="protein sequence ID" value="HPBE_0001834601-mRNA-1"/>
    <property type="gene ID" value="HPBE_0001834601"/>
</dbReference>
<organism evidence="2">
    <name type="scientific">Heligmosomoides polygyrus</name>
    <name type="common">Parasitic roundworm</name>
    <dbReference type="NCBI Taxonomy" id="6339"/>
    <lineage>
        <taxon>Eukaryota</taxon>
        <taxon>Metazoa</taxon>
        <taxon>Ecdysozoa</taxon>
        <taxon>Nematoda</taxon>
        <taxon>Chromadorea</taxon>
        <taxon>Rhabditida</taxon>
        <taxon>Rhabditina</taxon>
        <taxon>Rhabditomorpha</taxon>
        <taxon>Strongyloidea</taxon>
        <taxon>Heligmosomidae</taxon>
        <taxon>Heligmosomoides</taxon>
    </lineage>
</organism>
<protein>
    <submittedName>
        <fullName evidence="4">DNA-directed DNA polymerase</fullName>
    </submittedName>
</protein>
<dbReference type="InterPro" id="IPR036397">
    <property type="entry name" value="RNaseH_sf"/>
</dbReference>
<dbReference type="GO" id="GO:0003676">
    <property type="term" value="F:nucleic acid binding"/>
    <property type="evidence" value="ECO:0007669"/>
    <property type="project" value="InterPro"/>
</dbReference>
<dbReference type="PANTHER" id="PTHR31362:SF0">
    <property type="entry name" value="EXOSTOSIN DOMAIN-CONTAINING PROTEIN-RELATED"/>
    <property type="match status" value="1"/>
</dbReference>
<dbReference type="Proteomes" id="UP000050761">
    <property type="component" value="Unassembled WGS sequence"/>
</dbReference>
<dbReference type="Pfam" id="PF01359">
    <property type="entry name" value="Transposase_1"/>
    <property type="match status" value="1"/>
</dbReference>
<dbReference type="EMBL" id="UZAH01030628">
    <property type="protein sequence ID" value="VDP11215.1"/>
    <property type="molecule type" value="Genomic_DNA"/>
</dbReference>
<dbReference type="Pfam" id="PF03385">
    <property type="entry name" value="STELLO"/>
    <property type="match status" value="2"/>
</dbReference>
<dbReference type="AlphaFoldDB" id="A0A3P8BYE4"/>